<feature type="domain" description="HTH lacI-type" evidence="4">
    <location>
        <begin position="2"/>
        <end position="56"/>
    </location>
</feature>
<dbReference type="Gene3D" id="3.40.50.2300">
    <property type="match status" value="2"/>
</dbReference>
<evidence type="ECO:0000313" key="6">
    <source>
        <dbReference type="Proteomes" id="UP000306912"/>
    </source>
</evidence>
<dbReference type="InterPro" id="IPR046335">
    <property type="entry name" value="LacI/GalR-like_sensor"/>
</dbReference>
<dbReference type="InterPro" id="IPR010982">
    <property type="entry name" value="Lambda_DNA-bd_dom_sf"/>
</dbReference>
<dbReference type="AlphaFoldDB" id="A0A5R8QE84"/>
<dbReference type="CDD" id="cd01392">
    <property type="entry name" value="HTH_LacI"/>
    <property type="match status" value="1"/>
</dbReference>
<proteinExistence type="predicted"/>
<gene>
    <name evidence="5" type="ORF">FEZ08_05180</name>
</gene>
<name>A0A5R8QE84_9FIRM</name>
<dbReference type="SUPFAM" id="SSF53822">
    <property type="entry name" value="Periplasmic binding protein-like I"/>
    <property type="match status" value="1"/>
</dbReference>
<evidence type="ECO:0000256" key="3">
    <source>
        <dbReference type="ARBA" id="ARBA00023163"/>
    </source>
</evidence>
<dbReference type="InterPro" id="IPR028082">
    <property type="entry name" value="Peripla_BP_I"/>
</dbReference>
<dbReference type="Pfam" id="PF13377">
    <property type="entry name" value="Peripla_BP_3"/>
    <property type="match status" value="1"/>
</dbReference>
<dbReference type="Proteomes" id="UP000306912">
    <property type="component" value="Unassembled WGS sequence"/>
</dbReference>
<dbReference type="Gene3D" id="1.10.260.40">
    <property type="entry name" value="lambda repressor-like DNA-binding domains"/>
    <property type="match status" value="1"/>
</dbReference>
<dbReference type="SMART" id="SM00354">
    <property type="entry name" value="HTH_LACI"/>
    <property type="match status" value="1"/>
</dbReference>
<evidence type="ECO:0000259" key="4">
    <source>
        <dbReference type="PROSITE" id="PS50932"/>
    </source>
</evidence>
<dbReference type="OrthoDB" id="9796186at2"/>
<dbReference type="GO" id="GO:0003700">
    <property type="term" value="F:DNA-binding transcription factor activity"/>
    <property type="evidence" value="ECO:0007669"/>
    <property type="project" value="TreeGrafter"/>
</dbReference>
<dbReference type="PANTHER" id="PTHR30146">
    <property type="entry name" value="LACI-RELATED TRANSCRIPTIONAL REPRESSOR"/>
    <property type="match status" value="1"/>
</dbReference>
<comment type="caution">
    <text evidence="5">The sequence shown here is derived from an EMBL/GenBank/DDBJ whole genome shotgun (WGS) entry which is preliminary data.</text>
</comment>
<keyword evidence="2" id="KW-0238">DNA-binding</keyword>
<dbReference type="PROSITE" id="PS50932">
    <property type="entry name" value="HTH_LACI_2"/>
    <property type="match status" value="1"/>
</dbReference>
<keyword evidence="6" id="KW-1185">Reference proteome</keyword>
<reference evidence="5 6" key="1">
    <citation type="submission" date="2019-05" db="EMBL/GenBank/DDBJ databases">
        <title>Culicoidintestinum kansasii gen. nov., sp. nov. from the gastrointestinal tract of the biting midge, Culicoides sonorensis.</title>
        <authorList>
            <person name="Neupane S."/>
            <person name="Ghosh A."/>
            <person name="Gunther S."/>
            <person name="Martin K."/>
            <person name="Zurek L."/>
        </authorList>
    </citation>
    <scope>NUCLEOTIDE SEQUENCE [LARGE SCALE GENOMIC DNA]</scope>
    <source>
        <strain evidence="5 6">CS-1</strain>
    </source>
</reference>
<accession>A0A5R8QE84</accession>
<evidence type="ECO:0000256" key="2">
    <source>
        <dbReference type="ARBA" id="ARBA00023125"/>
    </source>
</evidence>
<dbReference type="FunCoup" id="A0A5R8QE84">
    <property type="interactions" value="2"/>
</dbReference>
<dbReference type="SUPFAM" id="SSF47413">
    <property type="entry name" value="lambda repressor-like DNA-binding domains"/>
    <property type="match status" value="1"/>
</dbReference>
<dbReference type="InterPro" id="IPR000843">
    <property type="entry name" value="HTH_LacI"/>
</dbReference>
<organism evidence="5 6">
    <name type="scientific">Culicoidibacter larvae</name>
    <dbReference type="NCBI Taxonomy" id="2579976"/>
    <lineage>
        <taxon>Bacteria</taxon>
        <taxon>Bacillati</taxon>
        <taxon>Bacillota</taxon>
        <taxon>Culicoidibacteria</taxon>
        <taxon>Culicoidibacterales</taxon>
        <taxon>Culicoidibacteraceae</taxon>
        <taxon>Culicoidibacter</taxon>
    </lineage>
</organism>
<dbReference type="GO" id="GO:0000976">
    <property type="term" value="F:transcription cis-regulatory region binding"/>
    <property type="evidence" value="ECO:0007669"/>
    <property type="project" value="TreeGrafter"/>
</dbReference>
<dbReference type="PROSITE" id="PS00356">
    <property type="entry name" value="HTH_LACI_1"/>
    <property type="match status" value="1"/>
</dbReference>
<dbReference type="PRINTS" id="PR00036">
    <property type="entry name" value="HTHLACI"/>
</dbReference>
<dbReference type="PANTHER" id="PTHR30146:SF154">
    <property type="entry name" value="TRANSCRIPTION REGULATOR, MEMBER OF GALR FAMILY"/>
    <property type="match status" value="1"/>
</dbReference>
<evidence type="ECO:0000313" key="5">
    <source>
        <dbReference type="EMBL" id="TLG75498.1"/>
    </source>
</evidence>
<dbReference type="RefSeq" id="WP_138190704.1">
    <property type="nucleotide sequence ID" value="NZ_VBWP01000003.1"/>
</dbReference>
<dbReference type="Pfam" id="PF00356">
    <property type="entry name" value="LacI"/>
    <property type="match status" value="1"/>
</dbReference>
<keyword evidence="3" id="KW-0804">Transcription</keyword>
<dbReference type="EMBL" id="VBWP01000003">
    <property type="protein sequence ID" value="TLG75498.1"/>
    <property type="molecule type" value="Genomic_DNA"/>
</dbReference>
<sequence length="319" mass="36405">MTTLADVARQANVSKMTVSRVINHPEKVTKELHDLVTQAMEELNYRPNYAAKALANNRTQVIKYVVSEDMDTTDPYFMHLLTGISRGLSEHYFSLQVVHEGDWSVGRADGFIFTGLKNEDYLELETLESPLVVFGENDFGYDFIDVDNITGIKHAVEHVYELGFRNILYFGIDRNEQFAHERERGYDEMMQKYQLTPKKFVMENRSTSACKVANELFEDQKLPAAIVCASDRIALGVLRAAHDSQLRVPDVIAVTGFDGVFLDQIAHPKLTTIRQPLVKMGTRLAEIIIQKIENNTPAETINEFFEPELIVRESTRRKK</sequence>
<protein>
    <submittedName>
        <fullName evidence="5">LacI family transcriptional regulator</fullName>
    </submittedName>
</protein>
<keyword evidence="1" id="KW-0805">Transcription regulation</keyword>
<dbReference type="InParanoid" id="A0A5R8QE84"/>
<evidence type="ECO:0000256" key="1">
    <source>
        <dbReference type="ARBA" id="ARBA00023015"/>
    </source>
</evidence>